<feature type="region of interest" description="Disordered" evidence="3">
    <location>
        <begin position="342"/>
        <end position="395"/>
    </location>
</feature>
<name>A0A830HNF5_9CHLO</name>
<keyword evidence="2" id="KW-0597">Phosphoprotein</keyword>
<dbReference type="InterPro" id="IPR036291">
    <property type="entry name" value="NAD(P)-bd_dom_sf"/>
</dbReference>
<dbReference type="EMBL" id="BNJQ01000020">
    <property type="protein sequence ID" value="GHP08458.1"/>
    <property type="molecule type" value="Genomic_DNA"/>
</dbReference>
<reference evidence="5" key="1">
    <citation type="submission" date="2020-10" db="EMBL/GenBank/DDBJ databases">
        <title>Unveiling of a novel bifunctional photoreceptor, Dualchrome1, isolated from a cosmopolitan green alga.</title>
        <authorList>
            <person name="Suzuki S."/>
            <person name="Kawachi M."/>
        </authorList>
    </citation>
    <scope>NUCLEOTIDE SEQUENCE</scope>
    <source>
        <strain evidence="5">NIES 2893</strain>
    </source>
</reference>
<comment type="caution">
    <text evidence="5">The sequence shown here is derived from an EMBL/GenBank/DDBJ whole genome shotgun (WGS) entry which is preliminary data.</text>
</comment>
<evidence type="ECO:0000256" key="3">
    <source>
        <dbReference type="SAM" id="MobiDB-lite"/>
    </source>
</evidence>
<accession>A0A830HNF5</accession>
<evidence type="ECO:0000313" key="5">
    <source>
        <dbReference type="EMBL" id="GHP08458.1"/>
    </source>
</evidence>
<evidence type="ECO:0000313" key="6">
    <source>
        <dbReference type="Proteomes" id="UP000660262"/>
    </source>
</evidence>
<protein>
    <recommendedName>
        <fullName evidence="4">Enoyl reductase (ER) domain-containing protein</fullName>
    </recommendedName>
</protein>
<feature type="compositionally biased region" description="Low complexity" evidence="3">
    <location>
        <begin position="97"/>
        <end position="110"/>
    </location>
</feature>
<dbReference type="InterPro" id="IPR011032">
    <property type="entry name" value="GroES-like_sf"/>
</dbReference>
<dbReference type="GO" id="GO:0005886">
    <property type="term" value="C:plasma membrane"/>
    <property type="evidence" value="ECO:0007669"/>
    <property type="project" value="TreeGrafter"/>
</dbReference>
<dbReference type="Pfam" id="PF14765">
    <property type="entry name" value="PS-DH"/>
    <property type="match status" value="1"/>
</dbReference>
<feature type="compositionally biased region" description="Basic residues" evidence="3">
    <location>
        <begin position="59"/>
        <end position="70"/>
    </location>
</feature>
<feature type="region of interest" description="Disordered" evidence="3">
    <location>
        <begin position="164"/>
        <end position="200"/>
    </location>
</feature>
<dbReference type="InterPro" id="IPR042104">
    <property type="entry name" value="PKS_dehydratase_sf"/>
</dbReference>
<gene>
    <name evidence="5" type="ORF">PPROV_000719700</name>
</gene>
<feature type="compositionally biased region" description="Pro residues" evidence="3">
    <location>
        <begin position="168"/>
        <end position="178"/>
    </location>
</feature>
<dbReference type="Gene3D" id="3.10.129.110">
    <property type="entry name" value="Polyketide synthase dehydratase"/>
    <property type="match status" value="1"/>
</dbReference>
<dbReference type="Gene3D" id="3.90.180.10">
    <property type="entry name" value="Medium-chain alcohol dehydrogenases, catalytic domain"/>
    <property type="match status" value="1"/>
</dbReference>
<dbReference type="GO" id="GO:0004312">
    <property type="term" value="F:fatty acid synthase activity"/>
    <property type="evidence" value="ECO:0007669"/>
    <property type="project" value="TreeGrafter"/>
</dbReference>
<feature type="region of interest" description="Disordered" evidence="3">
    <location>
        <begin position="1"/>
        <end position="70"/>
    </location>
</feature>
<evidence type="ECO:0000259" key="4">
    <source>
        <dbReference type="SMART" id="SM00829"/>
    </source>
</evidence>
<keyword evidence="1" id="KW-0596">Phosphopantetheine</keyword>
<feature type="domain" description="Enoyl reductase (ER)" evidence="4">
    <location>
        <begin position="746"/>
        <end position="987"/>
    </location>
</feature>
<sequence>MSLYNSTMPSIVPPWQSTTPSQQHPPSPSPPPPPPSTPPPPPPSLHATPPSPPPATLAARRRLAPPMHRHFRAGMHRHLARACTAAAIAQPAPPPSSRRAPLPLSTTATQPPSPPPPPSTPPRPPPSTPAVPPPSRRAPPSPPPRPAHHHRLRRACTTTIATASVNAPPLPSPPPPSPSLHHRHTTAEHASTATAEHTCSATAEHNQHTCNATAEPTCAAFSSDNASAASSPRAPASMGVVGVPGVDDPLAGLGSTLNVAQREVTLSYTMKMRPAAAPRSVESVDDDGMSTVDHIGSDVGASTIYSYTTHRAAHGSPRIVAPTGSISPTSCVSDTPSLAPSVWSLDGGIPPPWGGTDKERERATASTSSAGALQMPGSSRTPTVSEHGDGRQPRAHRVSFESLPSLENLSAGRAGASSPVGAVGAYERVAASGLQYGPAFAVLTSIRRPSHAAGVVAGHLWIDDVGVRRGCFVHPATLDASMQEQSATRVPAALGAYTIARRSQDTHAWVMARAVSSSDASTISNHWIVDREGGAFANLHQLDARVIGARPTAAGGSQVTQPVTGATCLYEMRWTIAATAGLHESDALLASRGGSVLTTGSAPALAQPRKASGTPIATGVVGISHRLTSADCRVLSASVRMLELAQCASMLRVRRFELVTRGAHAPAAVSAAAGTARTWPGVAFASAWGILRTAAAELPQVQRDGADLGDAQGAAARAGALLRSRLLHAQAHETVRRFQLEPMPRGAFTGLKAHALDALGVSDRADAMTLRVVAVGVNFRDVLNVLGMYPGDRVRPAPTAPAWLCESLLGLAPGCLGSHARTSVYSAARKPDVIAFSAAATTPTVFVTVDMALSRATEATPESRVLVQETSGGVGLAALEVLRTLGAHVVGTAGGPRKRALLRDRGVCDALDTRRTAYADEIHALTITESDLELKQLFGSYLRNALLLRRWTDTACPQLNHHVEETTADAQKAVERTKGVGVATFLILEKQRHLASEMAVAFKADAAARGDDVGGWRGRFS</sequence>
<proteinExistence type="predicted"/>
<dbReference type="GO" id="GO:0005737">
    <property type="term" value="C:cytoplasm"/>
    <property type="evidence" value="ECO:0007669"/>
    <property type="project" value="TreeGrafter"/>
</dbReference>
<dbReference type="SMART" id="SM00829">
    <property type="entry name" value="PKS_ER"/>
    <property type="match status" value="1"/>
</dbReference>
<feature type="compositionally biased region" description="Pro residues" evidence="3">
    <location>
        <begin position="23"/>
        <end position="55"/>
    </location>
</feature>
<dbReference type="SUPFAM" id="SSF50129">
    <property type="entry name" value="GroES-like"/>
    <property type="match status" value="1"/>
</dbReference>
<dbReference type="GO" id="GO:0016491">
    <property type="term" value="F:oxidoreductase activity"/>
    <property type="evidence" value="ECO:0007669"/>
    <property type="project" value="InterPro"/>
</dbReference>
<feature type="compositionally biased region" description="Pro residues" evidence="3">
    <location>
        <begin position="111"/>
        <end position="145"/>
    </location>
</feature>
<dbReference type="InterPro" id="IPR050091">
    <property type="entry name" value="PKS_NRPS_Biosynth_Enz"/>
</dbReference>
<feature type="compositionally biased region" description="Polar residues" evidence="3">
    <location>
        <begin position="364"/>
        <end position="384"/>
    </location>
</feature>
<dbReference type="PANTHER" id="PTHR43775">
    <property type="entry name" value="FATTY ACID SYNTHASE"/>
    <property type="match status" value="1"/>
</dbReference>
<dbReference type="InterPro" id="IPR020843">
    <property type="entry name" value="ER"/>
</dbReference>
<dbReference type="PANTHER" id="PTHR43775:SF37">
    <property type="entry name" value="SI:DKEY-61P9.11"/>
    <property type="match status" value="1"/>
</dbReference>
<dbReference type="SUPFAM" id="SSF51735">
    <property type="entry name" value="NAD(P)-binding Rossmann-fold domains"/>
    <property type="match status" value="1"/>
</dbReference>
<keyword evidence="6" id="KW-1185">Reference proteome</keyword>
<feature type="region of interest" description="Disordered" evidence="3">
    <location>
        <begin position="88"/>
        <end position="152"/>
    </location>
</feature>
<dbReference type="Proteomes" id="UP000660262">
    <property type="component" value="Unassembled WGS sequence"/>
</dbReference>
<dbReference type="AlphaFoldDB" id="A0A830HNF5"/>
<feature type="compositionally biased region" description="Low complexity" evidence="3">
    <location>
        <begin position="13"/>
        <end position="22"/>
    </location>
</feature>
<dbReference type="InterPro" id="IPR049551">
    <property type="entry name" value="PKS_DH_C"/>
</dbReference>
<organism evidence="5 6">
    <name type="scientific">Pycnococcus provasolii</name>
    <dbReference type="NCBI Taxonomy" id="41880"/>
    <lineage>
        <taxon>Eukaryota</taxon>
        <taxon>Viridiplantae</taxon>
        <taxon>Chlorophyta</taxon>
        <taxon>Pseudoscourfieldiophyceae</taxon>
        <taxon>Pseudoscourfieldiales</taxon>
        <taxon>Pycnococcaceae</taxon>
        <taxon>Pycnococcus</taxon>
    </lineage>
</organism>
<dbReference type="OrthoDB" id="48317at2759"/>
<evidence type="ECO:0000256" key="2">
    <source>
        <dbReference type="ARBA" id="ARBA00022553"/>
    </source>
</evidence>
<dbReference type="GO" id="GO:0006633">
    <property type="term" value="P:fatty acid biosynthetic process"/>
    <property type="evidence" value="ECO:0007669"/>
    <property type="project" value="TreeGrafter"/>
</dbReference>
<evidence type="ECO:0000256" key="1">
    <source>
        <dbReference type="ARBA" id="ARBA00022450"/>
    </source>
</evidence>
<feature type="compositionally biased region" description="Low complexity" evidence="3">
    <location>
        <begin position="188"/>
        <end position="200"/>
    </location>
</feature>